<keyword evidence="1" id="KW-0472">Membrane</keyword>
<dbReference type="Pfam" id="PF12158">
    <property type="entry name" value="DUF3592"/>
    <property type="match status" value="1"/>
</dbReference>
<feature type="transmembrane region" description="Helical" evidence="1">
    <location>
        <begin position="12"/>
        <end position="31"/>
    </location>
</feature>
<sequence length="170" mass="19445">MRIGRTNASAKSLFFIFLICLAAGLGSFFMWKSGMKKVNASKKWPSVSGTITESKLITKREWDKKKKKYNNTYSYKIRYQYSVNNTDYEGNRVSFGRFTSNSKYVVKSKLKEYPVNKKVNVFYNPEKPNEAVLETKAGLGLYIALIVAVMFLFGAFISGYSFVRRLLTGI</sequence>
<dbReference type="RefSeq" id="WP_201328956.1">
    <property type="nucleotide sequence ID" value="NZ_AP017470.1"/>
</dbReference>
<dbReference type="Proteomes" id="UP000595564">
    <property type="component" value="Chromosome"/>
</dbReference>
<dbReference type="AlphaFoldDB" id="A0A7R6PN24"/>
<feature type="domain" description="DUF3592" evidence="2">
    <location>
        <begin position="47"/>
        <end position="136"/>
    </location>
</feature>
<feature type="transmembrane region" description="Helical" evidence="1">
    <location>
        <begin position="139"/>
        <end position="163"/>
    </location>
</feature>
<gene>
    <name evidence="3" type="ORF">TTHT_1065</name>
</gene>
<evidence type="ECO:0000313" key="4">
    <source>
        <dbReference type="Proteomes" id="UP000595564"/>
    </source>
</evidence>
<evidence type="ECO:0000259" key="2">
    <source>
        <dbReference type="Pfam" id="PF12158"/>
    </source>
</evidence>
<dbReference type="KEGG" id="thyd:TTHT_1065"/>
<accession>A0A7R6PN24</accession>
<keyword evidence="1" id="KW-1133">Transmembrane helix</keyword>
<dbReference type="EMBL" id="AP017470">
    <property type="protein sequence ID" value="BBB32603.1"/>
    <property type="molecule type" value="Genomic_DNA"/>
</dbReference>
<keyword evidence="4" id="KW-1185">Reference proteome</keyword>
<protein>
    <recommendedName>
        <fullName evidence="2">DUF3592 domain-containing protein</fullName>
    </recommendedName>
</protein>
<proteinExistence type="predicted"/>
<dbReference type="InterPro" id="IPR021994">
    <property type="entry name" value="DUF3592"/>
</dbReference>
<evidence type="ECO:0000313" key="3">
    <source>
        <dbReference type="EMBL" id="BBB32603.1"/>
    </source>
</evidence>
<evidence type="ECO:0000256" key="1">
    <source>
        <dbReference type="SAM" id="Phobius"/>
    </source>
</evidence>
<name>A0A7R6PN24_9BACT</name>
<reference evidence="3 4" key="1">
    <citation type="journal article" date="2012" name="Extremophiles">
        <title>Thermotomaculum hydrothermale gen. nov., sp. nov., a novel heterotrophic thermophile within the phylum Acidobacteria from a deep-sea hydrothermal vent chimney in the Southern Okinawa Trough.</title>
        <authorList>
            <person name="Izumi H."/>
            <person name="Nunoura T."/>
            <person name="Miyazaki M."/>
            <person name="Mino S."/>
            <person name="Toki T."/>
            <person name="Takai K."/>
            <person name="Sako Y."/>
            <person name="Sawabe T."/>
            <person name="Nakagawa S."/>
        </authorList>
    </citation>
    <scope>NUCLEOTIDE SEQUENCE [LARGE SCALE GENOMIC DNA]</scope>
    <source>
        <strain evidence="3 4">AC55</strain>
    </source>
</reference>
<keyword evidence="1" id="KW-0812">Transmembrane</keyword>
<organism evidence="3 4">
    <name type="scientific">Thermotomaculum hydrothermale</name>
    <dbReference type="NCBI Taxonomy" id="981385"/>
    <lineage>
        <taxon>Bacteria</taxon>
        <taxon>Pseudomonadati</taxon>
        <taxon>Acidobacteriota</taxon>
        <taxon>Holophagae</taxon>
        <taxon>Thermotomaculales</taxon>
        <taxon>Thermotomaculaceae</taxon>
        <taxon>Thermotomaculum</taxon>
    </lineage>
</organism>